<reference evidence="1" key="1">
    <citation type="submission" date="2023-01" db="EMBL/GenBank/DDBJ databases">
        <title>Whole-genome sequence of Pseudomonas putida NBRC 14671.</title>
        <authorList>
            <person name="Morohoshi T."/>
            <person name="Someya N."/>
        </authorList>
    </citation>
    <scope>NUCLEOTIDE SEQUENCE</scope>
    <source>
        <strain evidence="1">NBRC 14671</strain>
    </source>
</reference>
<organism evidence="1 2">
    <name type="scientific">Pseudomonas putida</name>
    <name type="common">Arthrobacter siderocapsulatus</name>
    <dbReference type="NCBI Taxonomy" id="303"/>
    <lineage>
        <taxon>Bacteria</taxon>
        <taxon>Pseudomonadati</taxon>
        <taxon>Pseudomonadota</taxon>
        <taxon>Gammaproteobacteria</taxon>
        <taxon>Pseudomonadales</taxon>
        <taxon>Pseudomonadaceae</taxon>
        <taxon>Pseudomonas</taxon>
    </lineage>
</organism>
<comment type="caution">
    <text evidence="1">The sequence shown here is derived from an EMBL/GenBank/DDBJ whole genome shotgun (WGS) entry which is preliminary data.</text>
</comment>
<dbReference type="AlphaFoldDB" id="A0AA37VMW5"/>
<evidence type="ECO:0000313" key="2">
    <source>
        <dbReference type="Proteomes" id="UP001161257"/>
    </source>
</evidence>
<name>A0AA37VMW5_PSEPU</name>
<proteinExistence type="predicted"/>
<dbReference type="EMBL" id="BSKJ01000004">
    <property type="protein sequence ID" value="GLO35581.1"/>
    <property type="molecule type" value="Genomic_DNA"/>
</dbReference>
<evidence type="ECO:0000313" key="1">
    <source>
        <dbReference type="EMBL" id="GLO35581.1"/>
    </source>
</evidence>
<protein>
    <submittedName>
        <fullName evidence="1">Uncharacterized protein</fullName>
    </submittedName>
</protein>
<gene>
    <name evidence="1" type="ORF">PPUN14671_24140</name>
</gene>
<dbReference type="Proteomes" id="UP001161257">
    <property type="component" value="Unassembled WGS sequence"/>
</dbReference>
<accession>A0AA37VMW5</accession>
<sequence length="97" mass="11098">MRGEEMLNDEPRLHEMLKAQNEHFIVDDVQVVTPGRLNGGEHWRMERLNCLSLGFDKSDCAVCLLEVESGKVYNDSFDANFDPASLTKVRELYRAPV</sequence>